<reference evidence="1 2" key="1">
    <citation type="journal article" date="2014" name="Appl. Environ. Microbiol.">
        <title>Insights into the Microbial Degradation of Rubber and Gutta-Percha by Analysis of the Complete Genome of Nocardia nova SH22a.</title>
        <authorList>
            <person name="Luo Q."/>
            <person name="Hiessl S."/>
            <person name="Poehlein A."/>
            <person name="Daniel R."/>
            <person name="Steinbuchel A."/>
        </authorList>
    </citation>
    <scope>NUCLEOTIDE SEQUENCE [LARGE SCALE GENOMIC DNA]</scope>
    <source>
        <strain evidence="1">SH22a</strain>
    </source>
</reference>
<gene>
    <name evidence="1" type="ORF">NONO_c30300</name>
</gene>
<protein>
    <submittedName>
        <fullName evidence="1">Uncharacterized protein</fullName>
    </submittedName>
</protein>
<proteinExistence type="predicted"/>
<dbReference type="Pfam" id="PF19927">
    <property type="entry name" value="DUF6390"/>
    <property type="match status" value="1"/>
</dbReference>
<sequence length="265" mass="28285">MTGASAGVEMFARYAHAPNALGYCGPADTTALATGTESEIRAAAREFSGAWPYLRIMSAMTGVADPLDRRLVESYWLGGGLGARLDPAEFLSELLALIGPLAQGYWHHLTPALGGEACANHSFHVFGVYPWSWLLGRAPAAEPVRILDSCRITWARVCDRTSGALTVRARHLRWDGHRLSLSPNTVRALDVTGYAGRPDIERIGVGDHVALHWDHVCGRIDPAQLRTLAASTARQLTATNRRLAARVDGAPGASAGSAISRAGAQ</sequence>
<evidence type="ECO:0000313" key="1">
    <source>
        <dbReference type="EMBL" id="AHH17817.1"/>
    </source>
</evidence>
<dbReference type="RefSeq" id="WP_272945171.1">
    <property type="nucleotide sequence ID" value="NZ_CP006850.1"/>
</dbReference>
<dbReference type="EMBL" id="CP006850">
    <property type="protein sequence ID" value="AHH17817.1"/>
    <property type="molecule type" value="Genomic_DNA"/>
</dbReference>
<dbReference type="InterPro" id="IPR045660">
    <property type="entry name" value="DUF6390"/>
</dbReference>
<organism evidence="1 2">
    <name type="scientific">Nocardia nova SH22a</name>
    <dbReference type="NCBI Taxonomy" id="1415166"/>
    <lineage>
        <taxon>Bacteria</taxon>
        <taxon>Bacillati</taxon>
        <taxon>Actinomycetota</taxon>
        <taxon>Actinomycetes</taxon>
        <taxon>Mycobacteriales</taxon>
        <taxon>Nocardiaceae</taxon>
        <taxon>Nocardia</taxon>
    </lineage>
</organism>
<dbReference type="eggNOG" id="ENOG50306AN">
    <property type="taxonomic scope" value="Bacteria"/>
</dbReference>
<name>W5TF11_9NOCA</name>
<dbReference type="AlphaFoldDB" id="W5TF11"/>
<dbReference type="STRING" id="1415166.NONO_c30300"/>
<evidence type="ECO:0000313" key="2">
    <source>
        <dbReference type="Proteomes" id="UP000019150"/>
    </source>
</evidence>
<accession>W5TF11</accession>
<dbReference type="Proteomes" id="UP000019150">
    <property type="component" value="Chromosome"/>
</dbReference>
<dbReference type="KEGG" id="nno:NONO_c30300"/>
<dbReference type="HOGENOM" id="CLU_1131747_0_0_11"/>
<keyword evidence="2" id="KW-1185">Reference proteome</keyword>
<dbReference type="PATRIC" id="fig|1415166.3.peg.3104"/>